<dbReference type="EMBL" id="LR899013">
    <property type="protein sequence ID" value="CAD7090209.1"/>
    <property type="molecule type" value="Genomic_DNA"/>
</dbReference>
<feature type="chain" id="PRO_5030806161" evidence="2">
    <location>
        <begin position="27"/>
        <end position="250"/>
    </location>
</feature>
<dbReference type="Proteomes" id="UP000594454">
    <property type="component" value="Chromosome 5"/>
</dbReference>
<keyword evidence="4" id="KW-1185">Reference proteome</keyword>
<dbReference type="InParanoid" id="A0A7R8V0X6"/>
<dbReference type="OrthoDB" id="6436512at2759"/>
<keyword evidence="2" id="KW-0732">Signal</keyword>
<dbReference type="AlphaFoldDB" id="A0A7R8V0X6"/>
<sequence>MLVINKIVNLIFLSAVINSGNFKCSGQCISANNSRSVESRRGDYRSALDKLPGVFKFKVQDSISQVNLHFSVPFFKVPVKGATDTAGKFFRGIRKANNAVLVLSGVTVLFGLGIAFFLTSLEPFSLSKTIEKLNNINSFKGLENDIAGASYEHMILYFLQNQEHINSGSCLKNIACQLVKQSMVKVSKGQGSNVSKLIDGLTSNRWLMSFLSGTVISKAIAVGRSRTDCNQHYNLCRGLDAYFTQVINKI</sequence>
<keyword evidence="1" id="KW-0812">Transmembrane</keyword>
<evidence type="ECO:0000313" key="4">
    <source>
        <dbReference type="Proteomes" id="UP000594454"/>
    </source>
</evidence>
<organism evidence="3 4">
    <name type="scientific">Hermetia illucens</name>
    <name type="common">Black soldier fly</name>
    <dbReference type="NCBI Taxonomy" id="343691"/>
    <lineage>
        <taxon>Eukaryota</taxon>
        <taxon>Metazoa</taxon>
        <taxon>Ecdysozoa</taxon>
        <taxon>Arthropoda</taxon>
        <taxon>Hexapoda</taxon>
        <taxon>Insecta</taxon>
        <taxon>Pterygota</taxon>
        <taxon>Neoptera</taxon>
        <taxon>Endopterygota</taxon>
        <taxon>Diptera</taxon>
        <taxon>Brachycera</taxon>
        <taxon>Stratiomyomorpha</taxon>
        <taxon>Stratiomyidae</taxon>
        <taxon>Hermetiinae</taxon>
        <taxon>Hermetia</taxon>
    </lineage>
</organism>
<accession>A0A7R8V0X6</accession>
<name>A0A7R8V0X6_HERIL</name>
<feature type="transmembrane region" description="Helical" evidence="1">
    <location>
        <begin position="98"/>
        <end position="118"/>
    </location>
</feature>
<proteinExistence type="predicted"/>
<protein>
    <submittedName>
        <fullName evidence="3">Uncharacterized protein</fullName>
    </submittedName>
</protein>
<gene>
    <name evidence="3" type="ORF">HERILL_LOCUS12706</name>
</gene>
<evidence type="ECO:0000256" key="1">
    <source>
        <dbReference type="SAM" id="Phobius"/>
    </source>
</evidence>
<keyword evidence="1" id="KW-0472">Membrane</keyword>
<reference evidence="3 4" key="1">
    <citation type="submission" date="2020-11" db="EMBL/GenBank/DDBJ databases">
        <authorList>
            <person name="Wallbank WR R."/>
            <person name="Pardo Diaz C."/>
            <person name="Kozak K."/>
            <person name="Martin S."/>
            <person name="Jiggins C."/>
            <person name="Moest M."/>
            <person name="Warren A I."/>
            <person name="Generalovic N T."/>
            <person name="Byers J.R.P. K."/>
            <person name="Montejo-Kovacevich G."/>
            <person name="Yen C E."/>
        </authorList>
    </citation>
    <scope>NUCLEOTIDE SEQUENCE [LARGE SCALE GENOMIC DNA]</scope>
</reference>
<feature type="signal peptide" evidence="2">
    <location>
        <begin position="1"/>
        <end position="26"/>
    </location>
</feature>
<evidence type="ECO:0000256" key="2">
    <source>
        <dbReference type="SAM" id="SignalP"/>
    </source>
</evidence>
<evidence type="ECO:0000313" key="3">
    <source>
        <dbReference type="EMBL" id="CAD7090209.1"/>
    </source>
</evidence>
<keyword evidence="1" id="KW-1133">Transmembrane helix</keyword>